<dbReference type="Gene3D" id="2.40.50.140">
    <property type="entry name" value="Nucleic acid-binding proteins"/>
    <property type="match status" value="1"/>
</dbReference>
<dbReference type="Proteomes" id="UP001253193">
    <property type="component" value="Unassembled WGS sequence"/>
</dbReference>
<dbReference type="RefSeq" id="WP_311020833.1">
    <property type="nucleotide sequence ID" value="NZ_JAUHGG010000012.1"/>
</dbReference>
<proteinExistence type="predicted"/>
<keyword evidence="1" id="KW-1133">Transmembrane helix</keyword>
<comment type="caution">
    <text evidence="2">The sequence shown here is derived from an EMBL/GenBank/DDBJ whole genome shotgun (WGS) entry which is preliminary data.</text>
</comment>
<evidence type="ECO:0000313" key="3">
    <source>
        <dbReference type="Proteomes" id="UP001253193"/>
    </source>
</evidence>
<name>A0AAW8Q6T2_VIBPH</name>
<keyword evidence="1" id="KW-0812">Transmembrane</keyword>
<reference evidence="2" key="1">
    <citation type="submission" date="2023-06" db="EMBL/GenBank/DDBJ databases">
        <title>Genomic Diversity of Vibrio spp. and Metagenomic Analysis of Pathogens in Florida Gulf Coastal Waters Following Hurricane Ian.</title>
        <authorList>
            <person name="Brumfield K.D."/>
        </authorList>
    </citation>
    <scope>NUCLEOTIDE SEQUENCE</scope>
    <source>
        <strain evidence="2">WBS2B-138</strain>
    </source>
</reference>
<evidence type="ECO:0000256" key="1">
    <source>
        <dbReference type="SAM" id="Phobius"/>
    </source>
</evidence>
<dbReference type="EMBL" id="JAUHGG010000012">
    <property type="protein sequence ID" value="MDS1823790.1"/>
    <property type="molecule type" value="Genomic_DNA"/>
</dbReference>
<sequence>MSELFSSSGNIMMLIGAVLIGIEMLTGCATALFLLVLGLIFAVTGVAIEFTGITSFPMIVAFIASLATAAFFFLKIWGKNNRKSNANLDGNVYEGETFVADKAIPSGGTAEVNVFGISWQCSIENGQAKIEIGDEVVIVKADVGRLIVRKSS</sequence>
<dbReference type="InterPro" id="IPR012340">
    <property type="entry name" value="NA-bd_OB-fold"/>
</dbReference>
<keyword evidence="1" id="KW-0472">Membrane</keyword>
<dbReference type="AlphaFoldDB" id="A0AAW8Q6T2"/>
<organism evidence="2 3">
    <name type="scientific">Vibrio parahaemolyticus</name>
    <dbReference type="NCBI Taxonomy" id="670"/>
    <lineage>
        <taxon>Bacteria</taxon>
        <taxon>Pseudomonadati</taxon>
        <taxon>Pseudomonadota</taxon>
        <taxon>Gammaproteobacteria</taxon>
        <taxon>Vibrionales</taxon>
        <taxon>Vibrionaceae</taxon>
        <taxon>Vibrio</taxon>
    </lineage>
</organism>
<accession>A0AAW8Q6T2</accession>
<gene>
    <name evidence="2" type="ORF">QX249_24400</name>
</gene>
<protein>
    <submittedName>
        <fullName evidence="2">NfeD family protein</fullName>
    </submittedName>
</protein>
<evidence type="ECO:0000313" key="2">
    <source>
        <dbReference type="EMBL" id="MDS1823790.1"/>
    </source>
</evidence>
<feature type="transmembrane region" description="Helical" evidence="1">
    <location>
        <begin position="55"/>
        <end position="74"/>
    </location>
</feature>
<feature type="transmembrane region" description="Helical" evidence="1">
    <location>
        <begin position="12"/>
        <end position="43"/>
    </location>
</feature>